<dbReference type="SUPFAM" id="SSF55315">
    <property type="entry name" value="L30e-like"/>
    <property type="match status" value="1"/>
</dbReference>
<evidence type="ECO:0000313" key="4">
    <source>
        <dbReference type="RefSeq" id="XP_032823158.1"/>
    </source>
</evidence>
<dbReference type="GeneID" id="116949683"/>
<reference evidence="4" key="1">
    <citation type="submission" date="2025-08" db="UniProtKB">
        <authorList>
            <consortium name="RefSeq"/>
        </authorList>
    </citation>
    <scope>IDENTIFICATION</scope>
    <source>
        <tissue evidence="4">Sperm</tissue>
    </source>
</reference>
<dbReference type="AlphaFoldDB" id="A0AAJ7TUX1"/>
<dbReference type="GO" id="GO:0001650">
    <property type="term" value="C:fibrillar center"/>
    <property type="evidence" value="ECO:0007669"/>
    <property type="project" value="TreeGrafter"/>
</dbReference>
<sequence>MAAKASRQRPARVKAALGDPFHLAWPPLDETLGEELVEELRGALGAAGLGRAKGRHGDAAGRKRRAKRGDGASERRKATDEKMEGEGLKGGDEKMEVGGRAESAMMGNREASVDDDSTEMKEKAVDEERVNRTGEEGGKTDNTQAARMDKAKSVDDANEEVHAKVADETSGDAGLSAGPRRGGWSDASVRREAALGVNEVIRGLERDELSLVLVCGTARPPLLPRLLAALCASRAVPAAQLGALSAAVAPLLGLRSVLALGVRRDAPRLAKAAERIARRLPPLRAPWLSGEAPGVGTAACVDVGVGACRLLPSNVKRLVSNPARRKRKRS</sequence>
<evidence type="ECO:0000259" key="2">
    <source>
        <dbReference type="Pfam" id="PF01248"/>
    </source>
</evidence>
<evidence type="ECO:0000313" key="3">
    <source>
        <dbReference type="Proteomes" id="UP001318040"/>
    </source>
</evidence>
<protein>
    <submittedName>
        <fullName evidence="4">Ribonuclease P protein subunit p38</fullName>
    </submittedName>
</protein>
<evidence type="ECO:0000256" key="1">
    <source>
        <dbReference type="SAM" id="MobiDB-lite"/>
    </source>
</evidence>
<dbReference type="KEGG" id="pmrn:116949683"/>
<proteinExistence type="predicted"/>
<dbReference type="GO" id="GO:0033204">
    <property type="term" value="F:ribonuclease P RNA binding"/>
    <property type="evidence" value="ECO:0007669"/>
    <property type="project" value="TreeGrafter"/>
</dbReference>
<dbReference type="GO" id="GO:0004526">
    <property type="term" value="F:ribonuclease P activity"/>
    <property type="evidence" value="ECO:0007669"/>
    <property type="project" value="TreeGrafter"/>
</dbReference>
<dbReference type="RefSeq" id="XP_032823158.1">
    <property type="nucleotide sequence ID" value="XM_032967267.1"/>
</dbReference>
<dbReference type="InterPro" id="IPR004038">
    <property type="entry name" value="Ribosomal_eL8/eL30/eS12/Gad45"/>
</dbReference>
<dbReference type="CTD" id="10557"/>
<name>A0AAJ7TUX1_PETMA</name>
<dbReference type="Pfam" id="PF01248">
    <property type="entry name" value="Ribosomal_L7Ae"/>
    <property type="match status" value="1"/>
</dbReference>
<dbReference type="Proteomes" id="UP001318040">
    <property type="component" value="Chromosome 2"/>
</dbReference>
<dbReference type="InterPro" id="IPR029064">
    <property type="entry name" value="Ribosomal_eL30-like_sf"/>
</dbReference>
<organism evidence="3 4">
    <name type="scientific">Petromyzon marinus</name>
    <name type="common">Sea lamprey</name>
    <dbReference type="NCBI Taxonomy" id="7757"/>
    <lineage>
        <taxon>Eukaryota</taxon>
        <taxon>Metazoa</taxon>
        <taxon>Chordata</taxon>
        <taxon>Craniata</taxon>
        <taxon>Vertebrata</taxon>
        <taxon>Cyclostomata</taxon>
        <taxon>Hyperoartia</taxon>
        <taxon>Petromyzontiformes</taxon>
        <taxon>Petromyzontidae</taxon>
        <taxon>Petromyzon</taxon>
    </lineage>
</organism>
<dbReference type="PANTHER" id="PTHR46948:SF1">
    <property type="entry name" value="RIBONUCLEASE P PROTEIN SUBUNIT P38"/>
    <property type="match status" value="1"/>
</dbReference>
<dbReference type="GO" id="GO:0000172">
    <property type="term" value="C:ribonuclease MRP complex"/>
    <property type="evidence" value="ECO:0007669"/>
    <property type="project" value="InterPro"/>
</dbReference>
<feature type="compositionally biased region" description="Basic and acidic residues" evidence="1">
    <location>
        <begin position="68"/>
        <end position="99"/>
    </location>
</feature>
<dbReference type="InterPro" id="IPR042848">
    <property type="entry name" value="Rpp38"/>
</dbReference>
<accession>A0AAJ7TUX1</accession>
<feature type="domain" description="Ribosomal protein eL8/eL30/eS12/Gadd45" evidence="2">
    <location>
        <begin position="187"/>
        <end position="240"/>
    </location>
</feature>
<dbReference type="GO" id="GO:0001682">
    <property type="term" value="P:tRNA 5'-leader removal"/>
    <property type="evidence" value="ECO:0007669"/>
    <property type="project" value="InterPro"/>
</dbReference>
<keyword evidence="3" id="KW-1185">Reference proteome</keyword>
<gene>
    <name evidence="4" type="primary">RPP38</name>
</gene>
<feature type="region of interest" description="Disordered" evidence="1">
    <location>
        <begin position="48"/>
        <end position="155"/>
    </location>
</feature>
<dbReference type="Gene3D" id="3.30.1330.30">
    <property type="match status" value="1"/>
</dbReference>
<feature type="compositionally biased region" description="Basic and acidic residues" evidence="1">
    <location>
        <begin position="118"/>
        <end position="139"/>
    </location>
</feature>
<dbReference type="PANTHER" id="PTHR46948">
    <property type="entry name" value="RIBONUCLEASE P PROTEIN SUBUNIT P38"/>
    <property type="match status" value="1"/>
</dbReference>
<dbReference type="GO" id="GO:0005655">
    <property type="term" value="C:nucleolar ribonuclease P complex"/>
    <property type="evidence" value="ECO:0007669"/>
    <property type="project" value="InterPro"/>
</dbReference>